<evidence type="ECO:0000313" key="3">
    <source>
        <dbReference type="Proteomes" id="UP000568380"/>
    </source>
</evidence>
<dbReference type="Pfam" id="PF00561">
    <property type="entry name" value="Abhydrolase_1"/>
    <property type="match status" value="1"/>
</dbReference>
<dbReference type="Proteomes" id="UP000568380">
    <property type="component" value="Unassembled WGS sequence"/>
</dbReference>
<feature type="domain" description="AB hydrolase-1" evidence="1">
    <location>
        <begin position="151"/>
        <end position="262"/>
    </location>
</feature>
<evidence type="ECO:0000313" key="2">
    <source>
        <dbReference type="EMBL" id="MBB5082870.1"/>
    </source>
</evidence>
<dbReference type="AlphaFoldDB" id="A0A7W8EJ86"/>
<protein>
    <recommendedName>
        <fullName evidence="1">AB hydrolase-1 domain-containing protein</fullName>
    </recommendedName>
</protein>
<proteinExistence type="predicted"/>
<dbReference type="SUPFAM" id="SSF53474">
    <property type="entry name" value="alpha/beta-Hydrolases"/>
    <property type="match status" value="1"/>
</dbReference>
<dbReference type="InterPro" id="IPR000073">
    <property type="entry name" value="AB_hydrolase_1"/>
</dbReference>
<gene>
    <name evidence="2" type="ORF">HNR40_008366</name>
</gene>
<dbReference type="Gene3D" id="3.40.50.1820">
    <property type="entry name" value="alpha/beta hydrolase"/>
    <property type="match status" value="1"/>
</dbReference>
<dbReference type="EMBL" id="JACHIN010000014">
    <property type="protein sequence ID" value="MBB5082870.1"/>
    <property type="molecule type" value="Genomic_DNA"/>
</dbReference>
<evidence type="ECO:0000259" key="1">
    <source>
        <dbReference type="Pfam" id="PF00561"/>
    </source>
</evidence>
<organism evidence="2 3">
    <name type="scientific">Nonomuraea endophytica</name>
    <dbReference type="NCBI Taxonomy" id="714136"/>
    <lineage>
        <taxon>Bacteria</taxon>
        <taxon>Bacillati</taxon>
        <taxon>Actinomycetota</taxon>
        <taxon>Actinomycetes</taxon>
        <taxon>Streptosporangiales</taxon>
        <taxon>Streptosporangiaceae</taxon>
        <taxon>Nonomuraea</taxon>
    </lineage>
</organism>
<keyword evidence="3" id="KW-1185">Reference proteome</keyword>
<dbReference type="InterPro" id="IPR029058">
    <property type="entry name" value="AB_hydrolase_fold"/>
</dbReference>
<dbReference type="GO" id="GO:0003824">
    <property type="term" value="F:catalytic activity"/>
    <property type="evidence" value="ECO:0007669"/>
    <property type="project" value="UniProtKB-ARBA"/>
</dbReference>
<name>A0A7W8EJ86_9ACTN</name>
<reference evidence="2 3" key="1">
    <citation type="submission" date="2020-08" db="EMBL/GenBank/DDBJ databases">
        <title>Genomic Encyclopedia of Type Strains, Phase IV (KMG-IV): sequencing the most valuable type-strain genomes for metagenomic binning, comparative biology and taxonomic classification.</title>
        <authorList>
            <person name="Goeker M."/>
        </authorList>
    </citation>
    <scope>NUCLEOTIDE SEQUENCE [LARGE SCALE GENOMIC DNA]</scope>
    <source>
        <strain evidence="2 3">DSM 45385</strain>
    </source>
</reference>
<sequence length="372" mass="39655">MKRILAWTVPVLLVLGTAGLGAAGWYYSGMVIDPSGGQNSYPLEVTEATADQVTLKGGGDTAAPGTYGLTWKDGNATLGKVISTGPGTVTREVLKVRRGELKPGVRGYLDRWVWANEDPESALGLPYKKVKIRSELGEFPAWQTEGKSKTWVIAVHGRNANASEALRITPAFHRLGMPVLGISYRNDAGAPAGPDGKFHLGATEWEEVAAAISYARSQGAGGVVLYGYSMGGGIVAMAARKLPKEPIRGIVLDSPVMDWNGPIEAGAREQGVPLWLASVGQFVIERRTGISLAELNHVAHAQEFRMPVLLFVDDSDTGVPPGPALEFARVRSDLVNVVRTQGGGHVGSWNVDPEAYEKTVTDFATKLPMASL</sequence>
<accession>A0A7W8EJ86</accession>
<comment type="caution">
    <text evidence="2">The sequence shown here is derived from an EMBL/GenBank/DDBJ whole genome shotgun (WGS) entry which is preliminary data.</text>
</comment>
<dbReference type="RefSeq" id="WP_184971430.1">
    <property type="nucleotide sequence ID" value="NZ_JACHIN010000014.1"/>
</dbReference>